<dbReference type="InterPro" id="IPR038536">
    <property type="entry name" value="Alkyl/aryl-sulf_dimr_sf"/>
</dbReference>
<dbReference type="InterPro" id="IPR001279">
    <property type="entry name" value="Metallo-B-lactamas"/>
</dbReference>
<protein>
    <submittedName>
        <fullName evidence="2">MBL fold metallo-hydrolase</fullName>
    </submittedName>
</protein>
<dbReference type="Pfam" id="PF14863">
    <property type="entry name" value="Alkyl_sulf_dimr"/>
    <property type="match status" value="1"/>
</dbReference>
<organism evidence="2 3">
    <name type="scientific">Candidatus Paraluminiphilus aquimaris</name>
    <dbReference type="NCBI Taxonomy" id="2518994"/>
    <lineage>
        <taxon>Bacteria</taxon>
        <taxon>Pseudomonadati</taxon>
        <taxon>Pseudomonadota</taxon>
        <taxon>Gammaproteobacteria</taxon>
        <taxon>Cellvibrionales</taxon>
        <taxon>Halieaceae</taxon>
        <taxon>Candidatus Paraluminiphilus</taxon>
    </lineage>
</organism>
<evidence type="ECO:0000313" key="3">
    <source>
        <dbReference type="Proteomes" id="UP001317963"/>
    </source>
</evidence>
<sequence>MADLLKMSADIIDGRTDISETGPINRINHQLSELSSEVAVVEAFSHSIVFKTDDGLVTFDTSNEHGGTKCVHAIQSWTRDPFNTVVFTHGHIDHVGGCGAFCAAYEGRKPTIVGHENVAARFDRYRMTNGYNHVINERQFGQFKKKGYDLAGQSHFLPIDTPAPDVTYKNDLAMSVGGLEIQLNHAKGETDDHTWAWIPKHKAICAGDFFIWAFPNAGNPQKAQRYPKEWAAALRDMASRDAELFLPAHGLPIEGKDRIKQVLNEVATVLETMVSQTLALMNEGASLNDIIHAVQVAPELLAKPYLGPTYDEPEFVVRNIWRLYGGWYEGNPANLKPARDAAVAAELAKLSGGALKLAQRAREIAETDTRLACHLAEFAAQAEPENKAVHHLRAEVYQKRREGETSLMAKGIFGTAANQSKQQCDSD</sequence>
<feature type="domain" description="Metallo-beta-lactamase" evidence="1">
    <location>
        <begin position="44"/>
        <end position="249"/>
    </location>
</feature>
<evidence type="ECO:0000313" key="2">
    <source>
        <dbReference type="EMBL" id="UZP74488.1"/>
    </source>
</evidence>
<evidence type="ECO:0000259" key="1">
    <source>
        <dbReference type="SMART" id="SM00849"/>
    </source>
</evidence>
<proteinExistence type="predicted"/>
<dbReference type="InterPro" id="IPR036866">
    <property type="entry name" value="RibonucZ/Hydroxyglut_hydro"/>
</dbReference>
<dbReference type="RefSeq" id="WP_279240935.1">
    <property type="nucleotide sequence ID" value="NZ_CP036501.1"/>
</dbReference>
<reference evidence="2 3" key="1">
    <citation type="submission" date="2019-02" db="EMBL/GenBank/DDBJ databases">
        <title>Halieaceae_genomes.</title>
        <authorList>
            <person name="Li S.-H."/>
        </authorList>
    </citation>
    <scope>NUCLEOTIDE SEQUENCE [LARGE SCALE GENOMIC DNA]</scope>
    <source>
        <strain evidence="2 3">JH123</strain>
    </source>
</reference>
<dbReference type="InterPro" id="IPR052195">
    <property type="entry name" value="Bact_Alkyl/Aryl-Sulfatase"/>
</dbReference>
<dbReference type="InterPro" id="IPR029228">
    <property type="entry name" value="Alkyl_sulf_dimr"/>
</dbReference>
<gene>
    <name evidence="2" type="ORF">E0F26_06920</name>
</gene>
<dbReference type="Pfam" id="PF00753">
    <property type="entry name" value="Lactamase_B"/>
    <property type="match status" value="1"/>
</dbReference>
<dbReference type="Gene3D" id="1.25.40.880">
    <property type="entry name" value="Alkyl sulfatase, dimerisation domain"/>
    <property type="match status" value="1"/>
</dbReference>
<dbReference type="SMART" id="SM00849">
    <property type="entry name" value="Lactamase_B"/>
    <property type="match status" value="1"/>
</dbReference>
<keyword evidence="3" id="KW-1185">Reference proteome</keyword>
<dbReference type="Gene3D" id="3.60.15.30">
    <property type="entry name" value="Metallo-beta-lactamase domain"/>
    <property type="match status" value="1"/>
</dbReference>
<accession>A0ABY6Q7X4</accession>
<name>A0ABY6Q7X4_9GAMM</name>
<dbReference type="SUPFAM" id="SSF56281">
    <property type="entry name" value="Metallo-hydrolase/oxidoreductase"/>
    <property type="match status" value="1"/>
</dbReference>
<dbReference type="PANTHER" id="PTHR43223">
    <property type="entry name" value="ALKYL/ARYL-SULFATASE"/>
    <property type="match status" value="1"/>
</dbReference>
<dbReference type="PANTHER" id="PTHR43223:SF2">
    <property type="entry name" value="METALLO-BETA-LACTAMASE DOMAIN-CONTAINING PROTEIN"/>
    <property type="match status" value="1"/>
</dbReference>
<dbReference type="EMBL" id="CP036501">
    <property type="protein sequence ID" value="UZP74488.1"/>
    <property type="molecule type" value="Genomic_DNA"/>
</dbReference>
<dbReference type="Proteomes" id="UP001317963">
    <property type="component" value="Chromosome"/>
</dbReference>